<feature type="domain" description="Tail specific protease" evidence="1">
    <location>
        <begin position="164"/>
        <end position="377"/>
    </location>
</feature>
<dbReference type="InterPro" id="IPR005151">
    <property type="entry name" value="Tail-specific_protease"/>
</dbReference>
<proteinExistence type="predicted"/>
<dbReference type="Pfam" id="PF03572">
    <property type="entry name" value="Peptidase_S41"/>
    <property type="match status" value="1"/>
</dbReference>
<dbReference type="EMBL" id="CP118848">
    <property type="protein sequence ID" value="WHI59664.1"/>
    <property type="molecule type" value="Genomic_DNA"/>
</dbReference>
<dbReference type="GO" id="GO:0006508">
    <property type="term" value="P:proteolysis"/>
    <property type="evidence" value="ECO:0007669"/>
    <property type="project" value="InterPro"/>
</dbReference>
<dbReference type="Gene3D" id="3.90.226.10">
    <property type="entry name" value="2-enoyl-CoA Hydratase, Chain A, domain 1"/>
    <property type="match status" value="1"/>
</dbReference>
<protein>
    <submittedName>
        <fullName evidence="2">S41 family peptidase</fullName>
    </submittedName>
</protein>
<dbReference type="RefSeq" id="WP_282862000.1">
    <property type="nucleotide sequence ID" value="NZ_CP118848.1"/>
</dbReference>
<dbReference type="InterPro" id="IPR029045">
    <property type="entry name" value="ClpP/crotonase-like_dom_sf"/>
</dbReference>
<dbReference type="Proteomes" id="UP001223261">
    <property type="component" value="Chromosome"/>
</dbReference>
<dbReference type="GO" id="GO:0008236">
    <property type="term" value="F:serine-type peptidase activity"/>
    <property type="evidence" value="ECO:0007669"/>
    <property type="project" value="InterPro"/>
</dbReference>
<evidence type="ECO:0000313" key="2">
    <source>
        <dbReference type="EMBL" id="WHI59664.1"/>
    </source>
</evidence>
<evidence type="ECO:0000259" key="1">
    <source>
        <dbReference type="Pfam" id="PF03572"/>
    </source>
</evidence>
<dbReference type="AlphaFoldDB" id="A0AAX3W3B7"/>
<gene>
    <name evidence="2" type="ORF">PYH69_13260</name>
</gene>
<reference evidence="2" key="1">
    <citation type="journal article" date="2023" name="Antibiotics">
        <title>Prevalence and Molecular Characterization of Methicillin-Resistant Staphylococci (MRS) and Mammaliicocci (MRM) in Dromedary Camels from Algeria: First Detection of SCCmec-mecC Hybrid in Methicillin-Resistant Mammaliicoccus lentus.</title>
        <authorList>
            <person name="Belhout C."/>
            <person name="Boyen F."/>
            <person name="Vereecke N."/>
            <person name="Theuns S."/>
            <person name="Taibi N."/>
            <person name="Stegger M."/>
            <person name="de la Fe-Rodriguez P.Y."/>
            <person name="Bouayad L."/>
            <person name="Elgroud R."/>
            <person name="Butaye P."/>
        </authorList>
    </citation>
    <scope>NUCLEOTIDE SEQUENCE</scope>
    <source>
        <strain evidence="2">7048</strain>
    </source>
</reference>
<name>A0AAX3W3B7_MAMLE</name>
<dbReference type="SUPFAM" id="SSF52096">
    <property type="entry name" value="ClpP/crotonase"/>
    <property type="match status" value="1"/>
</dbReference>
<sequence>MYNQEMTTIKNQLLNEYAGYLDKTKLIQNFPIFSSFKDNEDFYFSMTSYLNEFYDPHLKIIDKKGPYPNIRVQLYEDKLYVIESKNSDLKKGTIIERIGDLSIKEILFSNSDLLKSDNPERMEWTDVLKKYKYIKHNSKEINILSEERINFFESYYTIEESRNYLYIRLTDFMDTYTITNLINSHKQVILDSKNIIIDLRGNRGGSDFAQFVLLPLLTNNNISTQYDYPYYHRFTKSYCDNRLFELNKMLEQQPSLKDNDEFNQFLNLFTDYYDKGLVNINIHNDNDYIHGLRDDLPSLKILCDFECASSGEGFVLRLKDFKNAEIIGRPTKGMNDYSNVMIVDINKDYQLMVPHSKDGAVDVNKGMSNKGIEVDYYIPWTPEELHKDIMLETAIERFKSS</sequence>
<organism evidence="2 3">
    <name type="scientific">Mammaliicoccus lentus</name>
    <name type="common">Staphylococcus lentus</name>
    <dbReference type="NCBI Taxonomy" id="42858"/>
    <lineage>
        <taxon>Bacteria</taxon>
        <taxon>Bacillati</taxon>
        <taxon>Bacillota</taxon>
        <taxon>Bacilli</taxon>
        <taxon>Bacillales</taxon>
        <taxon>Staphylococcaceae</taxon>
        <taxon>Mammaliicoccus</taxon>
    </lineage>
</organism>
<evidence type="ECO:0000313" key="3">
    <source>
        <dbReference type="Proteomes" id="UP001223261"/>
    </source>
</evidence>
<accession>A0AAX3W3B7</accession>